<dbReference type="InterPro" id="IPR036909">
    <property type="entry name" value="Cyt_c-like_dom_sf"/>
</dbReference>
<reference evidence="1 2" key="1">
    <citation type="journal article" date="2015" name="Microbiome">
        <title>Genomic resolution of linkages in carbon, nitrogen, and sulfur cycling among widespread estuary sediment bacteria.</title>
        <authorList>
            <person name="Baker B.J."/>
            <person name="Lazar C.S."/>
            <person name="Teske A.P."/>
            <person name="Dick G.J."/>
        </authorList>
    </citation>
    <scope>NUCLEOTIDE SEQUENCE [LARGE SCALE GENOMIC DNA]</scope>
    <source>
        <strain evidence="1">DG_54_3</strain>
    </source>
</reference>
<evidence type="ECO:0000313" key="1">
    <source>
        <dbReference type="EMBL" id="KPJ63089.1"/>
    </source>
</evidence>
<sequence>MKRVKIFGLFLLLLTVAFVWTFAQTSKKPVPKMPQPTAFEERCSICHTLQDVRMGMEKIIQEMHQKAGIKISEQSLKEVEATFTLLPREEPQKSLFQEKCGKCHSLAMVVKAHQTKDDAEMQAIIEKMAEKKKSGISKEEIEKIHQSMLMLNEIYEPDVELKEEEEKKKQQN</sequence>
<organism evidence="1 2">
    <name type="scientific">candidate division WOR-1 bacterium DG_54_3</name>
    <dbReference type="NCBI Taxonomy" id="1703775"/>
    <lineage>
        <taxon>Bacteria</taxon>
        <taxon>Bacillati</taxon>
        <taxon>Saganbacteria</taxon>
    </lineage>
</organism>
<dbReference type="GO" id="GO:0020037">
    <property type="term" value="F:heme binding"/>
    <property type="evidence" value="ECO:0007669"/>
    <property type="project" value="InterPro"/>
</dbReference>
<dbReference type="GO" id="GO:0009055">
    <property type="term" value="F:electron transfer activity"/>
    <property type="evidence" value="ECO:0007669"/>
    <property type="project" value="InterPro"/>
</dbReference>
<dbReference type="AlphaFoldDB" id="A0A0S7XKU1"/>
<comment type="caution">
    <text evidence="1">The sequence shown here is derived from an EMBL/GenBank/DDBJ whole genome shotgun (WGS) entry which is preliminary data.</text>
</comment>
<dbReference type="EMBL" id="LIZX01000246">
    <property type="protein sequence ID" value="KPJ63089.1"/>
    <property type="molecule type" value="Genomic_DNA"/>
</dbReference>
<evidence type="ECO:0008006" key="3">
    <source>
        <dbReference type="Google" id="ProtNLM"/>
    </source>
</evidence>
<dbReference type="Gene3D" id="1.10.760.10">
    <property type="entry name" value="Cytochrome c-like domain"/>
    <property type="match status" value="1"/>
</dbReference>
<accession>A0A0S7XKU1</accession>
<evidence type="ECO:0000313" key="2">
    <source>
        <dbReference type="Proteomes" id="UP000051861"/>
    </source>
</evidence>
<name>A0A0S7XKU1_UNCSA</name>
<dbReference type="SUPFAM" id="SSF46626">
    <property type="entry name" value="Cytochrome c"/>
    <property type="match status" value="1"/>
</dbReference>
<proteinExistence type="predicted"/>
<protein>
    <recommendedName>
        <fullName evidence="3">Cytochrome c domain-containing protein</fullName>
    </recommendedName>
</protein>
<gene>
    <name evidence="1" type="ORF">AMJ44_14750</name>
</gene>
<dbReference type="Proteomes" id="UP000051861">
    <property type="component" value="Unassembled WGS sequence"/>
</dbReference>